<dbReference type="RefSeq" id="WP_189444031.1">
    <property type="nucleotide sequence ID" value="NZ_BMZI01000003.1"/>
</dbReference>
<proteinExistence type="predicted"/>
<dbReference type="PIRSF" id="PIRSF038991">
    <property type="entry name" value="Protein_AbrB"/>
    <property type="match status" value="1"/>
</dbReference>
<accession>A0ABQ3DXP3</accession>
<dbReference type="InterPro" id="IPR017516">
    <property type="entry name" value="AbrB_dup"/>
</dbReference>
<dbReference type="NCBIfam" id="TIGR03082">
    <property type="entry name" value="Gneg_AbrB_dup"/>
    <property type="match status" value="2"/>
</dbReference>
<evidence type="ECO:0000313" key="3">
    <source>
        <dbReference type="Proteomes" id="UP000646745"/>
    </source>
</evidence>
<reference evidence="3" key="1">
    <citation type="journal article" date="2019" name="Int. J. Syst. Evol. Microbiol.">
        <title>The Global Catalogue of Microorganisms (GCM) 10K type strain sequencing project: providing services to taxonomists for standard genome sequencing and annotation.</title>
        <authorList>
            <consortium name="The Broad Institute Genomics Platform"/>
            <consortium name="The Broad Institute Genome Sequencing Center for Infectious Disease"/>
            <person name="Wu L."/>
            <person name="Ma J."/>
        </authorList>
    </citation>
    <scope>NUCLEOTIDE SEQUENCE [LARGE SCALE GENOMIC DNA]</scope>
    <source>
        <strain evidence="3">KCTC 32998</strain>
    </source>
</reference>
<feature type="transmembrane region" description="Helical" evidence="1">
    <location>
        <begin position="163"/>
        <end position="181"/>
    </location>
</feature>
<protein>
    <submittedName>
        <fullName evidence="2">Ammonia monooxygenase</fullName>
    </submittedName>
</protein>
<feature type="transmembrane region" description="Helical" evidence="1">
    <location>
        <begin position="271"/>
        <end position="295"/>
    </location>
</feature>
<dbReference type="Pfam" id="PF05145">
    <property type="entry name" value="AbrB"/>
    <property type="match status" value="1"/>
</dbReference>
<keyword evidence="3" id="KW-1185">Reference proteome</keyword>
<feature type="transmembrane region" description="Helical" evidence="1">
    <location>
        <begin position="241"/>
        <end position="259"/>
    </location>
</feature>
<sequence>MSAATRLARIREQLSPGRIRQSRSIVLSLAIGAIGGVGFSALNLPLAWMLGPLVVNLIAAMRGVQVRIPESFRQFFLGVLGLVLGGQVTPGLFSEIGHWMTSAAVLIVGLAVATTVGSMWYRRCGMTRTSAWFSSAPGAMTAMILMGEKAGGDPRQVAIAQSLRALLVVLTLPPLFVWWAHDPDLVRSHMAPDGLWLILLLPLIIAVAKRLRLPTPGLLGPMLVAAALGGTGLVQFHPANWAVSIMLWVLGSAIGARFYGLTLSQLRRHIVHAGVATLLTLAVLGVTALAMHWLLGVPLPVALLASAPGGIGEMAILAVTLDIDPLFVTFHHLLRLTGLILVAPYCLAFMEHRFRGRDSITDKPDHPTG</sequence>
<dbReference type="PANTHER" id="PTHR38457">
    <property type="entry name" value="REGULATOR ABRB-RELATED"/>
    <property type="match status" value="1"/>
</dbReference>
<keyword evidence="1" id="KW-0812">Transmembrane</keyword>
<dbReference type="Proteomes" id="UP000646745">
    <property type="component" value="Unassembled WGS sequence"/>
</dbReference>
<keyword evidence="1" id="KW-0472">Membrane</keyword>
<gene>
    <name evidence="2" type="ORF">GCM10009038_14810</name>
</gene>
<keyword evidence="2" id="KW-0503">Monooxygenase</keyword>
<keyword evidence="1" id="KW-1133">Transmembrane helix</keyword>
<keyword evidence="2" id="KW-0560">Oxidoreductase</keyword>
<comment type="caution">
    <text evidence="2">The sequence shown here is derived from an EMBL/GenBank/DDBJ whole genome shotgun (WGS) entry which is preliminary data.</text>
</comment>
<feature type="transmembrane region" description="Helical" evidence="1">
    <location>
        <begin position="193"/>
        <end position="211"/>
    </location>
</feature>
<evidence type="ECO:0000256" key="1">
    <source>
        <dbReference type="SAM" id="Phobius"/>
    </source>
</evidence>
<feature type="transmembrane region" description="Helical" evidence="1">
    <location>
        <begin position="333"/>
        <end position="350"/>
    </location>
</feature>
<feature type="transmembrane region" description="Helical" evidence="1">
    <location>
        <begin position="21"/>
        <end position="40"/>
    </location>
</feature>
<name>A0ABQ3DXP3_9GAMM</name>
<dbReference type="PANTHER" id="PTHR38457:SF1">
    <property type="entry name" value="REGULATOR ABRB-RELATED"/>
    <property type="match status" value="1"/>
</dbReference>
<feature type="transmembrane region" description="Helical" evidence="1">
    <location>
        <begin position="99"/>
        <end position="121"/>
    </location>
</feature>
<evidence type="ECO:0000313" key="2">
    <source>
        <dbReference type="EMBL" id="GHB17136.1"/>
    </source>
</evidence>
<organism evidence="2 3">
    <name type="scientific">Salinicola rhizosphaerae</name>
    <dbReference type="NCBI Taxonomy" id="1443141"/>
    <lineage>
        <taxon>Bacteria</taxon>
        <taxon>Pseudomonadati</taxon>
        <taxon>Pseudomonadota</taxon>
        <taxon>Gammaproteobacteria</taxon>
        <taxon>Oceanospirillales</taxon>
        <taxon>Halomonadaceae</taxon>
        <taxon>Salinicola</taxon>
    </lineage>
</organism>
<dbReference type="GO" id="GO:0004497">
    <property type="term" value="F:monooxygenase activity"/>
    <property type="evidence" value="ECO:0007669"/>
    <property type="project" value="UniProtKB-KW"/>
</dbReference>
<dbReference type="EMBL" id="BMZI01000003">
    <property type="protein sequence ID" value="GHB17136.1"/>
    <property type="molecule type" value="Genomic_DNA"/>
</dbReference>
<dbReference type="InterPro" id="IPR007820">
    <property type="entry name" value="AbrB_fam"/>
</dbReference>
<feature type="transmembrane region" description="Helical" evidence="1">
    <location>
        <begin position="218"/>
        <end position="235"/>
    </location>
</feature>